<sequence>MTGPNKITNNQDLETMSHHTNHDAPEFTRRFVNLADERLGAEAIFATDDFFADKQRMLQTADAIFYPDKYDDNGKWMDGWESRRKRVEGHDYCVVRLATSGRIYGVDIDTSHFTGNFPPAASLEACYCPDGDPAEDTTWIEIVAPIGLRAGVGAEAHHYADVTAEGVFTHVRLHIYPDGGIARLRVYGRPDRDWSKMASSADQVDLAAMINGGVVLTWSDAHYGNPNAILAPGRGINMGDGWETRRRREPGNEWLIVELGHPGEIEKIIVDTCHFKGNYPDRVSIQAAYVDGEKDKSLRARSMFWQTILPEQKMQADHIHEFDASVIAKLGPVSHLRVNSIPDGGISRLRILGKPAKR</sequence>
<gene>
    <name evidence="2" type="primary">alc</name>
    <name evidence="5" type="ORF">SMB34_11945</name>
</gene>
<dbReference type="PANTHER" id="PTHR12045:SF3">
    <property type="entry name" value="INACTIVE ALLANTOICASE-RELATED"/>
    <property type="match status" value="1"/>
</dbReference>
<comment type="caution">
    <text evidence="5">The sequence shown here is derived from an EMBL/GenBank/DDBJ whole genome shotgun (WGS) entry which is preliminary data.</text>
</comment>
<evidence type="ECO:0000313" key="5">
    <source>
        <dbReference type="EMBL" id="KEO59000.1"/>
    </source>
</evidence>
<dbReference type="Proteomes" id="UP000027463">
    <property type="component" value="Unassembled WGS sequence"/>
</dbReference>
<dbReference type="EMBL" id="AUNC01000003">
    <property type="protein sequence ID" value="KEO59000.1"/>
    <property type="molecule type" value="Genomic_DNA"/>
</dbReference>
<dbReference type="SUPFAM" id="SSF49785">
    <property type="entry name" value="Galactose-binding domain-like"/>
    <property type="match status" value="2"/>
</dbReference>
<dbReference type="EC" id="3.5.3.4" evidence="2"/>
<dbReference type="Pfam" id="PF03561">
    <property type="entry name" value="Allantoicase"/>
    <property type="match status" value="2"/>
</dbReference>
<proteinExistence type="inferred from homology"/>
<dbReference type="InterPro" id="IPR015908">
    <property type="entry name" value="Allantoicase_dom"/>
</dbReference>
<dbReference type="GO" id="GO:0004037">
    <property type="term" value="F:allantoicase activity"/>
    <property type="evidence" value="ECO:0007669"/>
    <property type="project" value="UniProtKB-EC"/>
</dbReference>
<keyword evidence="2" id="KW-0659">Purine metabolism</keyword>
<reference evidence="5 6" key="1">
    <citation type="submission" date="2013-07" db="EMBL/GenBank/DDBJ databases">
        <title>Thalassospira permensis NBRC 106175 Genome Sequencing.</title>
        <authorList>
            <person name="Lai Q."/>
            <person name="Shao Z."/>
        </authorList>
    </citation>
    <scope>NUCLEOTIDE SEQUENCE [LARGE SCALE GENOMIC DNA]</scope>
    <source>
        <strain evidence="5 6">NBRC 106175</strain>
    </source>
</reference>
<dbReference type="InterPro" id="IPR005164">
    <property type="entry name" value="Allantoicase"/>
</dbReference>
<protein>
    <recommendedName>
        <fullName evidence="2">Probable allantoicase</fullName>
        <ecNumber evidence="2">3.5.3.4</ecNumber>
    </recommendedName>
    <alternativeName>
        <fullName evidence="2">Allantoate amidinohydrolase</fullName>
    </alternativeName>
</protein>
<feature type="region of interest" description="Disordered" evidence="3">
    <location>
        <begin position="1"/>
        <end position="20"/>
    </location>
</feature>
<feature type="domain" description="Allantoicase" evidence="4">
    <location>
        <begin position="212"/>
        <end position="355"/>
    </location>
</feature>
<evidence type="ECO:0000313" key="6">
    <source>
        <dbReference type="Proteomes" id="UP000027463"/>
    </source>
</evidence>
<comment type="catalytic activity">
    <reaction evidence="2">
        <text>allantoate + H2O = (S)-ureidoglycolate + urea</text>
        <dbReference type="Rhea" id="RHEA:11016"/>
        <dbReference type="ChEBI" id="CHEBI:15377"/>
        <dbReference type="ChEBI" id="CHEBI:16199"/>
        <dbReference type="ChEBI" id="CHEBI:17536"/>
        <dbReference type="ChEBI" id="CHEBI:57296"/>
        <dbReference type="EC" id="3.5.3.4"/>
    </reaction>
</comment>
<comment type="similarity">
    <text evidence="1 2">Belongs to the allantoicase family.</text>
</comment>
<name>A0ABR4TSX9_9PROT</name>
<evidence type="ECO:0000256" key="2">
    <source>
        <dbReference type="HAMAP-Rule" id="MF_00813"/>
    </source>
</evidence>
<evidence type="ECO:0000256" key="1">
    <source>
        <dbReference type="ARBA" id="ARBA00009242"/>
    </source>
</evidence>
<accession>A0ABR4TSX9</accession>
<keyword evidence="6" id="KW-1185">Reference proteome</keyword>
<dbReference type="InterPro" id="IPR008979">
    <property type="entry name" value="Galactose-bd-like_sf"/>
</dbReference>
<feature type="compositionally biased region" description="Polar residues" evidence="3">
    <location>
        <begin position="1"/>
        <end position="14"/>
    </location>
</feature>
<evidence type="ECO:0000259" key="4">
    <source>
        <dbReference type="Pfam" id="PF03561"/>
    </source>
</evidence>
<dbReference type="Gene3D" id="2.60.120.260">
    <property type="entry name" value="Galactose-binding domain-like"/>
    <property type="match status" value="2"/>
</dbReference>
<dbReference type="PIRSF" id="PIRSF016516">
    <property type="entry name" value="Allantoicase"/>
    <property type="match status" value="1"/>
</dbReference>
<evidence type="ECO:0000256" key="3">
    <source>
        <dbReference type="SAM" id="MobiDB-lite"/>
    </source>
</evidence>
<dbReference type="PANTHER" id="PTHR12045">
    <property type="entry name" value="ALLANTOICASE"/>
    <property type="match status" value="1"/>
</dbReference>
<organism evidence="5 6">
    <name type="scientific">Thalassospira permensis NBRC 106175</name>
    <dbReference type="NCBI Taxonomy" id="1353532"/>
    <lineage>
        <taxon>Bacteria</taxon>
        <taxon>Pseudomonadati</taxon>
        <taxon>Pseudomonadota</taxon>
        <taxon>Alphaproteobacteria</taxon>
        <taxon>Rhodospirillales</taxon>
        <taxon>Thalassospiraceae</taxon>
        <taxon>Thalassospira</taxon>
    </lineage>
</organism>
<keyword evidence="2 5" id="KW-0378">Hydrolase</keyword>
<feature type="domain" description="Allantoicase" evidence="4">
    <location>
        <begin position="40"/>
        <end position="190"/>
    </location>
</feature>
<comment type="pathway">
    <text evidence="2">Nitrogen metabolism; (S)-allantoin degradation; (S)-ureidoglycolate from allantoate (aminidohydrolase route): step 1/1.</text>
</comment>
<dbReference type="NCBIfam" id="TIGR02961">
    <property type="entry name" value="allantoicase"/>
    <property type="match status" value="1"/>
</dbReference>
<dbReference type="HAMAP" id="MF_00813">
    <property type="entry name" value="Allantoicase"/>
    <property type="match status" value="1"/>
</dbReference>